<protein>
    <recommendedName>
        <fullName evidence="3">Phospholipase D</fullName>
    </recommendedName>
    <alternativeName>
        <fullName evidence="5">Choline phosphatase</fullName>
    </alternativeName>
</protein>
<evidence type="ECO:0000259" key="6">
    <source>
        <dbReference type="PROSITE" id="PS50035"/>
    </source>
</evidence>
<dbReference type="KEGG" id="phao:HF685_07485"/>
<dbReference type="GO" id="GO:0032049">
    <property type="term" value="P:cardiolipin biosynthetic process"/>
    <property type="evidence" value="ECO:0007669"/>
    <property type="project" value="UniProtKB-ARBA"/>
</dbReference>
<evidence type="ECO:0000256" key="4">
    <source>
        <dbReference type="ARBA" id="ARBA00022525"/>
    </source>
</evidence>
<dbReference type="AlphaFoldDB" id="A0A6H2DKD8"/>
<dbReference type="PROSITE" id="PS50035">
    <property type="entry name" value="PLD"/>
    <property type="match status" value="2"/>
</dbReference>
<gene>
    <name evidence="7" type="ORF">HF685_07485</name>
</gene>
<dbReference type="SUPFAM" id="SSF56024">
    <property type="entry name" value="Phospholipase D/nuclease"/>
    <property type="match status" value="2"/>
</dbReference>
<feature type="domain" description="PLD phosphodiesterase" evidence="6">
    <location>
        <begin position="302"/>
        <end position="328"/>
    </location>
</feature>
<comment type="subcellular location">
    <subcellularLocation>
        <location evidence="2">Secreted</location>
    </subcellularLocation>
</comment>
<dbReference type="GO" id="GO:0005576">
    <property type="term" value="C:extracellular region"/>
    <property type="evidence" value="ECO:0007669"/>
    <property type="project" value="UniProtKB-SubCell"/>
</dbReference>
<dbReference type="CDD" id="cd09110">
    <property type="entry name" value="PLDc_CLS_1"/>
    <property type="match status" value="1"/>
</dbReference>
<evidence type="ECO:0000313" key="7">
    <source>
        <dbReference type="EMBL" id="QJB69142.1"/>
    </source>
</evidence>
<dbReference type="Proteomes" id="UP000501600">
    <property type="component" value="Chromosome"/>
</dbReference>
<evidence type="ECO:0000313" key="8">
    <source>
        <dbReference type="Proteomes" id="UP000501600"/>
    </source>
</evidence>
<dbReference type="PANTHER" id="PTHR21248:SF12">
    <property type="entry name" value="CARDIOLIPIN SYNTHASE C"/>
    <property type="match status" value="1"/>
</dbReference>
<dbReference type="Gene3D" id="3.30.870.10">
    <property type="entry name" value="Endonuclease Chain A"/>
    <property type="match status" value="2"/>
</dbReference>
<dbReference type="GO" id="GO:0030572">
    <property type="term" value="F:phosphatidyltransferase activity"/>
    <property type="evidence" value="ECO:0007669"/>
    <property type="project" value="UniProtKB-ARBA"/>
</dbReference>
<keyword evidence="4" id="KW-0964">Secreted</keyword>
<dbReference type="RefSeq" id="WP_168818983.1">
    <property type="nucleotide sequence ID" value="NZ_CP051217.1"/>
</dbReference>
<dbReference type="SMART" id="SM00155">
    <property type="entry name" value="PLDc"/>
    <property type="match status" value="2"/>
</dbReference>
<feature type="domain" description="PLD phosphodiesterase" evidence="6">
    <location>
        <begin position="114"/>
        <end position="141"/>
    </location>
</feature>
<keyword evidence="8" id="KW-1185">Reference proteome</keyword>
<organism evidence="7 8">
    <name type="scientific">Parasphingorhabdus halotolerans</name>
    <dbReference type="NCBI Taxonomy" id="2725558"/>
    <lineage>
        <taxon>Bacteria</taxon>
        <taxon>Pseudomonadati</taxon>
        <taxon>Pseudomonadota</taxon>
        <taxon>Alphaproteobacteria</taxon>
        <taxon>Sphingomonadales</taxon>
        <taxon>Sphingomonadaceae</taxon>
        <taxon>Parasphingorhabdus</taxon>
    </lineage>
</organism>
<name>A0A6H2DKD8_9SPHN</name>
<dbReference type="InterPro" id="IPR001736">
    <property type="entry name" value="PLipase_D/transphosphatidylase"/>
</dbReference>
<proteinExistence type="predicted"/>
<accession>A0A6H2DKD8</accession>
<evidence type="ECO:0000256" key="2">
    <source>
        <dbReference type="ARBA" id="ARBA00004613"/>
    </source>
</evidence>
<sequence>MLGKPARNFDDSNIFDVAGNQLQLIYRAAQRLEALLGLINGAQHSLKLYYYMFEEDDIGDLVRDCLVAAMERGVEAQLMVDSFGSNGASKEFFEVFRKAGGKFAIFSPRFSTSYFVRNHQKMAIADDCKAIIGGFNIADQYFDKHPDDKHEDHNENGWLDIGLIIEGPGVKKLTEYYLSLSQWVHDENGNMRMLRKLVRSWQSREGQNRDRFRLLIGGPSNRLSHWAWSIKKDLEAGSQLDLVMAYFSPGQGLLRRIAALSKRGGSSRLLLAGKTDNGATIGASRSLYGYLLKRRAQIFEYQPKRLHAKMIVVDNAVYLGSANFDLRSLFINVEIMIRIEDAHFAEHARCMARELREQSTEITPLLHKSRKTLLNRARWALSYLVVNLVDYSVTRRFNFGLKK</sequence>
<evidence type="ECO:0000256" key="1">
    <source>
        <dbReference type="ARBA" id="ARBA00003145"/>
    </source>
</evidence>
<dbReference type="Pfam" id="PF13091">
    <property type="entry name" value="PLDc_2"/>
    <property type="match status" value="2"/>
</dbReference>
<dbReference type="EMBL" id="CP051217">
    <property type="protein sequence ID" value="QJB69142.1"/>
    <property type="molecule type" value="Genomic_DNA"/>
</dbReference>
<dbReference type="PANTHER" id="PTHR21248">
    <property type="entry name" value="CARDIOLIPIN SYNTHASE"/>
    <property type="match status" value="1"/>
</dbReference>
<evidence type="ECO:0000256" key="3">
    <source>
        <dbReference type="ARBA" id="ARBA00018392"/>
    </source>
</evidence>
<evidence type="ECO:0000256" key="5">
    <source>
        <dbReference type="ARBA" id="ARBA00029594"/>
    </source>
</evidence>
<dbReference type="InterPro" id="IPR025202">
    <property type="entry name" value="PLD-like_dom"/>
</dbReference>
<comment type="function">
    <text evidence="1">Could be a virulence factor.</text>
</comment>
<reference evidence="7 8" key="1">
    <citation type="submission" date="2020-04" db="EMBL/GenBank/DDBJ databases">
        <title>Genome sequence for Sphingorhabdus sp. strain M1.</title>
        <authorList>
            <person name="Park S.-J."/>
        </authorList>
    </citation>
    <scope>NUCLEOTIDE SEQUENCE [LARGE SCALE GENOMIC DNA]</scope>
    <source>
        <strain evidence="7 8">JK6</strain>
    </source>
</reference>